<reference evidence="2" key="1">
    <citation type="submission" date="2021-01" db="EMBL/GenBank/DDBJ databases">
        <authorList>
            <person name="Corre E."/>
            <person name="Pelletier E."/>
            <person name="Niang G."/>
            <person name="Scheremetjew M."/>
            <person name="Finn R."/>
            <person name="Kale V."/>
            <person name="Holt S."/>
            <person name="Cochrane G."/>
            <person name="Meng A."/>
            <person name="Brown T."/>
            <person name="Cohen L."/>
        </authorList>
    </citation>
    <scope>NUCLEOTIDE SEQUENCE</scope>
    <source>
        <strain evidence="2">308</strain>
    </source>
</reference>
<keyword evidence="1" id="KW-0472">Membrane</keyword>
<keyword evidence="1" id="KW-1133">Transmembrane helix</keyword>
<accession>A0A7S1B971</accession>
<feature type="transmembrane region" description="Helical" evidence="1">
    <location>
        <begin position="26"/>
        <end position="49"/>
    </location>
</feature>
<dbReference type="AlphaFoldDB" id="A0A7S1B971"/>
<dbReference type="EMBL" id="HBFR01007381">
    <property type="protein sequence ID" value="CAD8878133.1"/>
    <property type="molecule type" value="Transcribed_RNA"/>
</dbReference>
<gene>
    <name evidence="2" type="ORF">CHYS00102_LOCUS5317</name>
</gene>
<evidence type="ECO:0000256" key="1">
    <source>
        <dbReference type="SAM" id="Phobius"/>
    </source>
</evidence>
<name>A0A7S1B971_9STRA</name>
<sequence length="111" mass="12804">MPDSSLIPSFLEYIRVCRKCPKNLKIIRGGIAMICALPNFCALCFYLHFCCIVAVQGIDERICLQVCWFRRQPLSGHFKYAPYSNLLKLLLNQFHPLKIILLLPIELFVMG</sequence>
<evidence type="ECO:0000313" key="2">
    <source>
        <dbReference type="EMBL" id="CAD8878133.1"/>
    </source>
</evidence>
<protein>
    <submittedName>
        <fullName evidence="2">Uncharacterized protein</fullName>
    </submittedName>
</protein>
<organism evidence="2">
    <name type="scientific">Corethron hystrix</name>
    <dbReference type="NCBI Taxonomy" id="216773"/>
    <lineage>
        <taxon>Eukaryota</taxon>
        <taxon>Sar</taxon>
        <taxon>Stramenopiles</taxon>
        <taxon>Ochrophyta</taxon>
        <taxon>Bacillariophyta</taxon>
        <taxon>Coscinodiscophyceae</taxon>
        <taxon>Corethrophycidae</taxon>
        <taxon>Corethrales</taxon>
        <taxon>Corethraceae</taxon>
        <taxon>Corethron</taxon>
    </lineage>
</organism>
<proteinExistence type="predicted"/>
<keyword evidence="1" id="KW-0812">Transmembrane</keyword>